<dbReference type="GO" id="GO:0003697">
    <property type="term" value="F:single-stranded DNA binding"/>
    <property type="evidence" value="ECO:0007669"/>
    <property type="project" value="InterPro"/>
</dbReference>
<dbReference type="EC" id="3.4.-.-" evidence="8"/>
<reference evidence="9 10" key="1">
    <citation type="journal article" date="2015" name="Stand. Genomic Sci.">
        <title>Genomic Encyclopedia of Bacterial and Archaeal Type Strains, Phase III: the genomes of soil and plant-associated and newly described type strains.</title>
        <authorList>
            <person name="Whitman W.B."/>
            <person name="Woyke T."/>
            <person name="Klenk H.P."/>
            <person name="Zhou Y."/>
            <person name="Lilburn T.G."/>
            <person name="Beck B.J."/>
            <person name="De Vos P."/>
            <person name="Vandamme P."/>
            <person name="Eisen J.A."/>
            <person name="Garrity G."/>
            <person name="Hugenholtz P."/>
            <person name="Kyrpides N.C."/>
        </authorList>
    </citation>
    <scope>NUCLEOTIDE SEQUENCE [LARGE SCALE GENOMIC DNA]</scope>
    <source>
        <strain evidence="9 10">CGMCC 1.7271</strain>
    </source>
</reference>
<dbReference type="Proteomes" id="UP000316167">
    <property type="component" value="Unassembled WGS sequence"/>
</dbReference>
<evidence type="ECO:0000256" key="6">
    <source>
        <dbReference type="ARBA" id="ARBA00023125"/>
    </source>
</evidence>
<evidence type="ECO:0000313" key="10">
    <source>
        <dbReference type="Proteomes" id="UP000316167"/>
    </source>
</evidence>
<evidence type="ECO:0000256" key="3">
    <source>
        <dbReference type="ARBA" id="ARBA00022763"/>
    </source>
</evidence>
<dbReference type="GO" id="GO:0016829">
    <property type="term" value="F:lyase activity"/>
    <property type="evidence" value="ECO:0007669"/>
    <property type="project" value="UniProtKB-KW"/>
</dbReference>
<keyword evidence="4 8" id="KW-0378">Hydrolase</keyword>
<dbReference type="InterPro" id="IPR036590">
    <property type="entry name" value="SRAP-like"/>
</dbReference>
<gene>
    <name evidence="9" type="ORF">IQ13_1390</name>
</gene>
<dbReference type="EMBL" id="VLLE01000003">
    <property type="protein sequence ID" value="TWI83282.1"/>
    <property type="molecule type" value="Genomic_DNA"/>
</dbReference>
<keyword evidence="3" id="KW-0227">DNA damage</keyword>
<dbReference type="GO" id="GO:0008233">
    <property type="term" value="F:peptidase activity"/>
    <property type="evidence" value="ECO:0007669"/>
    <property type="project" value="UniProtKB-KW"/>
</dbReference>
<name>A0A562SPX5_9BACT</name>
<dbReference type="GO" id="GO:0006508">
    <property type="term" value="P:proteolysis"/>
    <property type="evidence" value="ECO:0007669"/>
    <property type="project" value="UniProtKB-KW"/>
</dbReference>
<comment type="caution">
    <text evidence="9">The sequence shown here is derived from an EMBL/GenBank/DDBJ whole genome shotgun (WGS) entry which is preliminary data.</text>
</comment>
<evidence type="ECO:0000256" key="2">
    <source>
        <dbReference type="ARBA" id="ARBA00022670"/>
    </source>
</evidence>
<keyword evidence="5" id="KW-0190">Covalent protein-DNA linkage</keyword>
<evidence type="ECO:0000256" key="7">
    <source>
        <dbReference type="ARBA" id="ARBA00023239"/>
    </source>
</evidence>
<evidence type="ECO:0000256" key="4">
    <source>
        <dbReference type="ARBA" id="ARBA00022801"/>
    </source>
</evidence>
<keyword evidence="7" id="KW-0456">Lyase</keyword>
<evidence type="ECO:0000256" key="5">
    <source>
        <dbReference type="ARBA" id="ARBA00023124"/>
    </source>
</evidence>
<dbReference type="AlphaFoldDB" id="A0A562SPX5"/>
<dbReference type="PANTHER" id="PTHR13604:SF0">
    <property type="entry name" value="ABASIC SITE PROCESSING PROTEIN HMCES"/>
    <property type="match status" value="1"/>
</dbReference>
<keyword evidence="6" id="KW-0238">DNA-binding</keyword>
<dbReference type="GO" id="GO:0106300">
    <property type="term" value="P:protein-DNA covalent cross-linking repair"/>
    <property type="evidence" value="ECO:0007669"/>
    <property type="project" value="InterPro"/>
</dbReference>
<dbReference type="Pfam" id="PF02586">
    <property type="entry name" value="SRAP"/>
    <property type="match status" value="1"/>
</dbReference>
<keyword evidence="2 8" id="KW-0645">Protease</keyword>
<sequence>MCYYNGCRVTRSEYIRLMAIEKEIKNLLFLNRPVQSGFEYKDWPVLVAANNGTDVDIRLMHWEYIPDSIHDADELIAARKNFTWLNAKGENILVNEKGNHSMYREGAMLGRILVLSTGFYEWQHVPKLGKRGQALKATEKIPHYITVDGPEEYFFMAGVSRVWHNLEMDQRAPTFAVVTTEANELMQKIHNTKRRMPVILPPDLALEWLQPNLSEERIQQLATYRFPADKMKAWPVAKNFLQSSDPEKQAPPPQQQLSLL</sequence>
<keyword evidence="10" id="KW-1185">Reference proteome</keyword>
<dbReference type="PANTHER" id="PTHR13604">
    <property type="entry name" value="DC12-RELATED"/>
    <property type="match status" value="1"/>
</dbReference>
<accession>A0A562SPX5</accession>
<dbReference type="Gene3D" id="3.90.1680.10">
    <property type="entry name" value="SOS response associated peptidase-like"/>
    <property type="match status" value="1"/>
</dbReference>
<evidence type="ECO:0000256" key="8">
    <source>
        <dbReference type="RuleBase" id="RU364100"/>
    </source>
</evidence>
<dbReference type="SUPFAM" id="SSF143081">
    <property type="entry name" value="BB1717-like"/>
    <property type="match status" value="1"/>
</dbReference>
<organism evidence="9 10">
    <name type="scientific">Lacibacter cauensis</name>
    <dbReference type="NCBI Taxonomy" id="510947"/>
    <lineage>
        <taxon>Bacteria</taxon>
        <taxon>Pseudomonadati</taxon>
        <taxon>Bacteroidota</taxon>
        <taxon>Chitinophagia</taxon>
        <taxon>Chitinophagales</taxon>
        <taxon>Chitinophagaceae</taxon>
        <taxon>Lacibacter</taxon>
    </lineage>
</organism>
<protein>
    <recommendedName>
        <fullName evidence="8">Abasic site processing protein</fullName>
        <ecNumber evidence="8">3.4.-.-</ecNumber>
    </recommendedName>
</protein>
<proteinExistence type="inferred from homology"/>
<evidence type="ECO:0000313" key="9">
    <source>
        <dbReference type="EMBL" id="TWI83282.1"/>
    </source>
</evidence>
<comment type="similarity">
    <text evidence="1 8">Belongs to the SOS response-associated peptidase family.</text>
</comment>
<evidence type="ECO:0000256" key="1">
    <source>
        <dbReference type="ARBA" id="ARBA00008136"/>
    </source>
</evidence>
<dbReference type="InterPro" id="IPR003738">
    <property type="entry name" value="SRAP"/>
</dbReference>